<dbReference type="AlphaFoldDB" id="A0A9P5D551"/>
<feature type="repeat" description="ANK" evidence="3">
    <location>
        <begin position="271"/>
        <end position="303"/>
    </location>
</feature>
<keyword evidence="2 3" id="KW-0040">ANK repeat</keyword>
<dbReference type="Gene3D" id="1.25.40.20">
    <property type="entry name" value="Ankyrin repeat-containing domain"/>
    <property type="match status" value="1"/>
</dbReference>
<evidence type="ECO:0000256" key="3">
    <source>
        <dbReference type="PROSITE-ProRule" id="PRU00023"/>
    </source>
</evidence>
<feature type="repeat" description="ANK" evidence="3">
    <location>
        <begin position="175"/>
        <end position="203"/>
    </location>
</feature>
<dbReference type="EMBL" id="JAANYQ010000010">
    <property type="protein sequence ID" value="KAF4122149.1"/>
    <property type="molecule type" value="Genomic_DNA"/>
</dbReference>
<reference evidence="4" key="1">
    <citation type="submission" date="2020-03" db="EMBL/GenBank/DDBJ databases">
        <title>Site-based positive gene gene selection in Geosmithia morbida across the United States reveals a broad range of putative effectors and factors for local host and environmental adapation.</title>
        <authorList>
            <person name="Onufrak A."/>
            <person name="Murdoch R.W."/>
            <person name="Gazis R."/>
            <person name="Huff M."/>
            <person name="Staton M."/>
            <person name="Klingeman W."/>
            <person name="Hadziabdic D."/>
        </authorList>
    </citation>
    <scope>NUCLEOTIDE SEQUENCE</scope>
    <source>
        <strain evidence="4">1262</strain>
    </source>
</reference>
<accession>A0A9P5D551</accession>
<organism evidence="4 5">
    <name type="scientific">Geosmithia morbida</name>
    <dbReference type="NCBI Taxonomy" id="1094350"/>
    <lineage>
        <taxon>Eukaryota</taxon>
        <taxon>Fungi</taxon>
        <taxon>Dikarya</taxon>
        <taxon>Ascomycota</taxon>
        <taxon>Pezizomycotina</taxon>
        <taxon>Sordariomycetes</taxon>
        <taxon>Hypocreomycetidae</taxon>
        <taxon>Hypocreales</taxon>
        <taxon>Bionectriaceae</taxon>
        <taxon>Geosmithia</taxon>
    </lineage>
</organism>
<dbReference type="OrthoDB" id="341259at2759"/>
<evidence type="ECO:0000313" key="5">
    <source>
        <dbReference type="Proteomes" id="UP000749293"/>
    </source>
</evidence>
<keyword evidence="1" id="KW-0677">Repeat</keyword>
<name>A0A9P5D551_9HYPO</name>
<evidence type="ECO:0008006" key="6">
    <source>
        <dbReference type="Google" id="ProtNLM"/>
    </source>
</evidence>
<dbReference type="PANTHER" id="PTHR24198:SF165">
    <property type="entry name" value="ANKYRIN REPEAT-CONTAINING PROTEIN-RELATED"/>
    <property type="match status" value="1"/>
</dbReference>
<sequence>MQLPSELICAIAANLDCECDIGAFTRVNRRLYDCLDSYLYRHNAERHRRSSEGYRGSRRHLRRRRPISFNSDEDCSALVWAAAVGREQTARKAVVDACEVDAARAFLTAARCDHVAVIELILDSHKVDVNARLYHGSTVLAMAAAAGQTSVVGFMLTRDGIDVDAPVNDRVHLCPLSWAVRQGHEGIVRLLINSGAFVDTKDPNGDTPLCVATRMSHEAIVSMLVRAGADVNTRCGDGTPPLLIAARKGHDGLVRLLLASERIDIDVTDRSGATPLLVTAQQGHRTIGDMLLASGAQVDAGQVRGLTPLS</sequence>
<dbReference type="SMART" id="SM00248">
    <property type="entry name" value="ANK"/>
    <property type="match status" value="6"/>
</dbReference>
<gene>
    <name evidence="4" type="ORF">GMORB2_7742</name>
</gene>
<dbReference type="PROSITE" id="PS50297">
    <property type="entry name" value="ANK_REP_REGION"/>
    <property type="match status" value="3"/>
</dbReference>
<comment type="caution">
    <text evidence="4">The sequence shown here is derived from an EMBL/GenBank/DDBJ whole genome shotgun (WGS) entry which is preliminary data.</text>
</comment>
<dbReference type="PANTHER" id="PTHR24198">
    <property type="entry name" value="ANKYRIN REPEAT AND PROTEIN KINASE DOMAIN-CONTAINING PROTEIN"/>
    <property type="match status" value="1"/>
</dbReference>
<dbReference type="RefSeq" id="XP_035320801.1">
    <property type="nucleotide sequence ID" value="XM_035469707.1"/>
</dbReference>
<evidence type="ECO:0000256" key="1">
    <source>
        <dbReference type="ARBA" id="ARBA00022737"/>
    </source>
</evidence>
<dbReference type="InterPro" id="IPR036770">
    <property type="entry name" value="Ankyrin_rpt-contain_sf"/>
</dbReference>
<proteinExistence type="predicted"/>
<dbReference type="SUPFAM" id="SSF48403">
    <property type="entry name" value="Ankyrin repeat"/>
    <property type="match status" value="1"/>
</dbReference>
<keyword evidence="5" id="KW-1185">Reference proteome</keyword>
<evidence type="ECO:0000313" key="4">
    <source>
        <dbReference type="EMBL" id="KAF4122149.1"/>
    </source>
</evidence>
<dbReference type="GeneID" id="55973965"/>
<dbReference type="PROSITE" id="PS50088">
    <property type="entry name" value="ANK_REPEAT"/>
    <property type="match status" value="3"/>
</dbReference>
<dbReference type="Pfam" id="PF12796">
    <property type="entry name" value="Ank_2"/>
    <property type="match status" value="1"/>
</dbReference>
<dbReference type="Pfam" id="PF00023">
    <property type="entry name" value="Ank"/>
    <property type="match status" value="1"/>
</dbReference>
<feature type="repeat" description="ANK" evidence="3">
    <location>
        <begin position="204"/>
        <end position="236"/>
    </location>
</feature>
<evidence type="ECO:0000256" key="2">
    <source>
        <dbReference type="ARBA" id="ARBA00023043"/>
    </source>
</evidence>
<dbReference type="Proteomes" id="UP000749293">
    <property type="component" value="Unassembled WGS sequence"/>
</dbReference>
<dbReference type="PRINTS" id="PR01415">
    <property type="entry name" value="ANKYRIN"/>
</dbReference>
<dbReference type="InterPro" id="IPR002110">
    <property type="entry name" value="Ankyrin_rpt"/>
</dbReference>
<protein>
    <recommendedName>
        <fullName evidence="6">Ankyrin repeat protein</fullName>
    </recommendedName>
</protein>